<evidence type="ECO:0000313" key="1">
    <source>
        <dbReference type="EMBL" id="MCQ8104173.1"/>
    </source>
</evidence>
<reference evidence="1 2" key="1">
    <citation type="submission" date="2022-07" db="EMBL/GenBank/DDBJ databases">
        <title>Methylomonas rivi sp. nov., Methylomonas rosea sp. nov., Methylomonas aureus sp. nov. and Methylomonas subterranea sp. nov., four novel methanotrophs isolated from a freshwater creek and the deep terrestrial subsurface.</title>
        <authorList>
            <person name="Abin C."/>
            <person name="Sankaranarayanan K."/>
            <person name="Garner C."/>
            <person name="Sindelar R."/>
            <person name="Kotary K."/>
            <person name="Garner R."/>
            <person name="Barclay S."/>
            <person name="Lawson P."/>
            <person name="Krumholz L."/>
        </authorList>
    </citation>
    <scope>NUCLEOTIDE SEQUENCE [LARGE SCALE GENOMIC DNA]</scope>
    <source>
        <strain evidence="1 2">SURF-2</strain>
    </source>
</reference>
<evidence type="ECO:0000313" key="2">
    <source>
        <dbReference type="Proteomes" id="UP001524499"/>
    </source>
</evidence>
<dbReference type="Pfam" id="PF05258">
    <property type="entry name" value="DciA"/>
    <property type="match status" value="1"/>
</dbReference>
<dbReference type="EMBL" id="JANIBJ010000013">
    <property type="protein sequence ID" value="MCQ8104173.1"/>
    <property type="molecule type" value="Genomic_DNA"/>
</dbReference>
<name>A0ABT1TFD2_9GAMM</name>
<dbReference type="Proteomes" id="UP001524499">
    <property type="component" value="Unassembled WGS sequence"/>
</dbReference>
<protein>
    <submittedName>
        <fullName evidence="1">DUF721 domain-containing protein</fullName>
    </submittedName>
</protein>
<keyword evidence="2" id="KW-1185">Reference proteome</keyword>
<accession>A0ABT1TFD2</accession>
<comment type="caution">
    <text evidence="1">The sequence shown here is derived from an EMBL/GenBank/DDBJ whole genome shotgun (WGS) entry which is preliminary data.</text>
</comment>
<organism evidence="1 2">
    <name type="scientific">Methylomonas subterranea</name>
    <dbReference type="NCBI Taxonomy" id="2952225"/>
    <lineage>
        <taxon>Bacteria</taxon>
        <taxon>Pseudomonadati</taxon>
        <taxon>Pseudomonadota</taxon>
        <taxon>Gammaproteobacteria</taxon>
        <taxon>Methylococcales</taxon>
        <taxon>Methylococcaceae</taxon>
        <taxon>Methylomonas</taxon>
    </lineage>
</organism>
<dbReference type="InterPro" id="IPR007922">
    <property type="entry name" value="DciA-like"/>
</dbReference>
<gene>
    <name evidence="1" type="ORF">NP590_08660</name>
</gene>
<dbReference type="RefSeq" id="WP_256601943.1">
    <property type="nucleotide sequence ID" value="NZ_JANIBJ010000013.1"/>
</dbReference>
<proteinExistence type="predicted"/>
<sequence length="153" mass="16837">MNHSEKPLFKSVMDLNGKPLAMCLRKITEQAQLLNEVRHSLPADIATHATHCVLATTRLLVYTDSAVWASQIRFFAEEILKNLRATGRRVERVQVKLSLPPAPAASHRGCRLPSAATVDGLFGKLEENSADALDGALAKLGRTLRKRLRSKTA</sequence>